<name>A0A6S6LVT3_9BACT</name>
<keyword evidence="1" id="KW-1133">Transmembrane helix</keyword>
<keyword evidence="1" id="KW-0812">Transmembrane</keyword>
<dbReference type="Pfam" id="PF18672">
    <property type="entry name" value="PilZN1"/>
    <property type="match status" value="1"/>
</dbReference>
<keyword evidence="5" id="KW-1185">Reference proteome</keyword>
<dbReference type="RefSeq" id="WP_185243980.1">
    <property type="nucleotide sequence ID" value="NZ_AP023213.1"/>
</dbReference>
<evidence type="ECO:0000259" key="3">
    <source>
        <dbReference type="Pfam" id="PF18672"/>
    </source>
</evidence>
<organism evidence="4 5">
    <name type="scientific">Citrifermentans bremense</name>
    <dbReference type="NCBI Taxonomy" id="60035"/>
    <lineage>
        <taxon>Bacteria</taxon>
        <taxon>Pseudomonadati</taxon>
        <taxon>Thermodesulfobacteriota</taxon>
        <taxon>Desulfuromonadia</taxon>
        <taxon>Geobacterales</taxon>
        <taxon>Geobacteraceae</taxon>
        <taxon>Citrifermentans</taxon>
    </lineage>
</organism>
<evidence type="ECO:0000256" key="1">
    <source>
        <dbReference type="SAM" id="Phobius"/>
    </source>
</evidence>
<dbReference type="InterPro" id="IPR009875">
    <property type="entry name" value="PilZ_domain"/>
</dbReference>
<reference evidence="4 5" key="1">
    <citation type="submission" date="2020-06" db="EMBL/GenBank/DDBJ databases">
        <title>Interaction of electrochemicaly active bacteria, Geobacter bremensis R4 on different carbon anode.</title>
        <authorList>
            <person name="Meng L."/>
            <person name="Yoshida N."/>
        </authorList>
    </citation>
    <scope>NUCLEOTIDE SEQUENCE [LARGE SCALE GENOMIC DNA]</scope>
    <source>
        <strain evidence="4 5">R4</strain>
    </source>
</reference>
<dbReference type="EMBL" id="AP023213">
    <property type="protein sequence ID" value="BCG45599.1"/>
    <property type="molecule type" value="Genomic_DNA"/>
</dbReference>
<dbReference type="Gene3D" id="2.40.10.220">
    <property type="entry name" value="predicted glycosyltransferase like domains"/>
    <property type="match status" value="1"/>
</dbReference>
<dbReference type="AlphaFoldDB" id="A0A6S6LVT3"/>
<feature type="transmembrane region" description="Helical" evidence="1">
    <location>
        <begin position="281"/>
        <end position="302"/>
    </location>
</feature>
<keyword evidence="1" id="KW-0472">Membrane</keyword>
<gene>
    <name evidence="4" type="ORF">GEOBRER4_n0357</name>
</gene>
<sequence>MTEQLEQYAAHFQEGGRVRVGVPLQGGGAFAEWGVVASLDHDLLQLYLSRDQLPEQARLELGRTLDLALKGKEGTLGCRGVLVADDKLDHRLLLRLVEDVGPFEPREYFRQDVYVPLICRRTISQFPEEVRLRWEESRREIEFAAQEPEPGELEEVTDSREEIRARLEKRMVAHPVAANLSGGGVRLNIAERFKEGELVELSFYLPHPSKIIEVIGEVVQVKALPDGVRFSTALRYRFIDEADRDRLIGYISAEQLHQMSQHGPRGVLSPLERPSILRRRLQIAIALTLLAGFLGCQARAILVAKERGEKWEIQRVFDQGIFEFLRRQR</sequence>
<dbReference type="Pfam" id="PF07238">
    <property type="entry name" value="PilZ"/>
    <property type="match status" value="1"/>
</dbReference>
<dbReference type="Gene3D" id="2.30.110.70">
    <property type="match status" value="1"/>
</dbReference>
<feature type="domain" description="N-terminal PilZ-like" evidence="3">
    <location>
        <begin position="11"/>
        <end position="100"/>
    </location>
</feature>
<evidence type="ECO:0000313" key="5">
    <source>
        <dbReference type="Proteomes" id="UP000515472"/>
    </source>
</evidence>
<evidence type="ECO:0000313" key="4">
    <source>
        <dbReference type="EMBL" id="BCG45599.1"/>
    </source>
</evidence>
<accession>A0A6S6LVT3</accession>
<proteinExistence type="predicted"/>
<dbReference type="GO" id="GO:0035438">
    <property type="term" value="F:cyclic-di-GMP binding"/>
    <property type="evidence" value="ECO:0007669"/>
    <property type="project" value="InterPro"/>
</dbReference>
<protein>
    <submittedName>
        <fullName evidence="4">Type IV pilus assembly PilZ</fullName>
    </submittedName>
</protein>
<dbReference type="InterPro" id="IPR040638">
    <property type="entry name" value="PilZN1"/>
</dbReference>
<dbReference type="Proteomes" id="UP000515472">
    <property type="component" value="Chromosome"/>
</dbReference>
<feature type="domain" description="PilZ" evidence="2">
    <location>
        <begin position="166"/>
        <end position="251"/>
    </location>
</feature>
<evidence type="ECO:0000259" key="2">
    <source>
        <dbReference type="Pfam" id="PF07238"/>
    </source>
</evidence>
<dbReference type="KEGG" id="gbn:GEOBRER4_03490"/>